<dbReference type="RefSeq" id="XP_004351601.1">
    <property type="nucleotide sequence ID" value="XM_004351549.1"/>
</dbReference>
<dbReference type="GO" id="GO:0003723">
    <property type="term" value="F:RNA binding"/>
    <property type="evidence" value="ECO:0007669"/>
    <property type="project" value="InterPro"/>
</dbReference>
<evidence type="ECO:0000259" key="2">
    <source>
        <dbReference type="Pfam" id="PF00076"/>
    </source>
</evidence>
<dbReference type="VEuPathDB" id="AmoebaDB:ACA1_396090"/>
<gene>
    <name evidence="3" type="ORF">ACA1_396090</name>
</gene>
<evidence type="ECO:0000313" key="4">
    <source>
        <dbReference type="Proteomes" id="UP000011083"/>
    </source>
</evidence>
<feature type="region of interest" description="Disordered" evidence="1">
    <location>
        <begin position="201"/>
        <end position="222"/>
    </location>
</feature>
<dbReference type="EMBL" id="KB007869">
    <property type="protein sequence ID" value="ELR22824.1"/>
    <property type="molecule type" value="Genomic_DNA"/>
</dbReference>
<keyword evidence="4" id="KW-1185">Reference proteome</keyword>
<accession>L8HBB9</accession>
<evidence type="ECO:0000313" key="3">
    <source>
        <dbReference type="EMBL" id="ELR22824.1"/>
    </source>
</evidence>
<dbReference type="AlphaFoldDB" id="L8HBB9"/>
<dbReference type="InterPro" id="IPR000504">
    <property type="entry name" value="RRM_dom"/>
</dbReference>
<dbReference type="InterPro" id="IPR035979">
    <property type="entry name" value="RBD_domain_sf"/>
</dbReference>
<dbReference type="Proteomes" id="UP000011083">
    <property type="component" value="Unassembled WGS sequence"/>
</dbReference>
<dbReference type="SUPFAM" id="SSF54928">
    <property type="entry name" value="RNA-binding domain, RBD"/>
    <property type="match status" value="1"/>
</dbReference>
<dbReference type="GeneID" id="14923783"/>
<organism evidence="3 4">
    <name type="scientific">Acanthamoeba castellanii (strain ATCC 30010 / Neff)</name>
    <dbReference type="NCBI Taxonomy" id="1257118"/>
    <lineage>
        <taxon>Eukaryota</taxon>
        <taxon>Amoebozoa</taxon>
        <taxon>Discosea</taxon>
        <taxon>Longamoebia</taxon>
        <taxon>Centramoebida</taxon>
        <taxon>Acanthamoebidae</taxon>
        <taxon>Acanthamoeba</taxon>
    </lineage>
</organism>
<sequence>MDTAIAAPNSDITEELLTAQALALYADIEQLLCIGEEIKTTGSIECLYGFHFDMKALHVDLDDHFKVGPNWGHYTGSWEDLKACAESLKAMVDRYKIFATKEELFTNDLTKIINNFATIKTRLEPLPTLAKLSHMLAQFNPHASCTERELKDAFSAFGPVIDAVVLRNHGQSIGSDKARAAIAQGAEAGIFIKGQRVRVAPKLSKHNPKRRRNSSPDRRHGA</sequence>
<dbReference type="KEGG" id="acan:ACA1_396090"/>
<reference evidence="3 4" key="1">
    <citation type="journal article" date="2013" name="Genome Biol.">
        <title>Genome of Acanthamoeba castellanii highlights extensive lateral gene transfer and early evolution of tyrosine kinase signaling.</title>
        <authorList>
            <person name="Clarke M."/>
            <person name="Lohan A.J."/>
            <person name="Liu B."/>
            <person name="Lagkouvardos I."/>
            <person name="Roy S."/>
            <person name="Zafar N."/>
            <person name="Bertelli C."/>
            <person name="Schilde C."/>
            <person name="Kianianmomeni A."/>
            <person name="Burglin T.R."/>
            <person name="Frech C."/>
            <person name="Turcotte B."/>
            <person name="Kopec K.O."/>
            <person name="Synnott J.M."/>
            <person name="Choo C."/>
            <person name="Paponov I."/>
            <person name="Finkler A."/>
            <person name="Soon Heng Tan C."/>
            <person name="Hutchins A.P."/>
            <person name="Weinmeier T."/>
            <person name="Rattei T."/>
            <person name="Chu J.S."/>
            <person name="Gimenez G."/>
            <person name="Irimia M."/>
            <person name="Rigden D.J."/>
            <person name="Fitzpatrick D.A."/>
            <person name="Lorenzo-Morales J."/>
            <person name="Bateman A."/>
            <person name="Chiu C.H."/>
            <person name="Tang P."/>
            <person name="Hegemann P."/>
            <person name="Fromm H."/>
            <person name="Raoult D."/>
            <person name="Greub G."/>
            <person name="Miranda-Saavedra D."/>
            <person name="Chen N."/>
            <person name="Nash P."/>
            <person name="Ginger M.L."/>
            <person name="Horn M."/>
            <person name="Schaap P."/>
            <person name="Caler L."/>
            <person name="Loftus B."/>
        </authorList>
    </citation>
    <scope>NUCLEOTIDE SEQUENCE [LARGE SCALE GENOMIC DNA]</scope>
    <source>
        <strain evidence="3 4">Neff</strain>
    </source>
</reference>
<dbReference type="Gene3D" id="3.30.70.330">
    <property type="match status" value="1"/>
</dbReference>
<protein>
    <recommendedName>
        <fullName evidence="2">RRM domain-containing protein</fullName>
    </recommendedName>
</protein>
<dbReference type="Pfam" id="PF00076">
    <property type="entry name" value="RRM_1"/>
    <property type="match status" value="1"/>
</dbReference>
<evidence type="ECO:0000256" key="1">
    <source>
        <dbReference type="SAM" id="MobiDB-lite"/>
    </source>
</evidence>
<name>L8HBB9_ACACF</name>
<proteinExistence type="predicted"/>
<feature type="domain" description="RRM" evidence="2">
    <location>
        <begin position="144"/>
        <end position="172"/>
    </location>
</feature>
<feature type="compositionally biased region" description="Basic residues" evidence="1">
    <location>
        <begin position="203"/>
        <end position="213"/>
    </location>
</feature>
<dbReference type="InterPro" id="IPR012677">
    <property type="entry name" value="Nucleotide-bd_a/b_plait_sf"/>
</dbReference>